<dbReference type="InterPro" id="IPR002156">
    <property type="entry name" value="RNaseH_domain"/>
</dbReference>
<evidence type="ECO:0000313" key="7">
    <source>
        <dbReference type="Proteomes" id="UP000886998"/>
    </source>
</evidence>
<dbReference type="GO" id="GO:0004523">
    <property type="term" value="F:RNA-DNA hybrid ribonuclease activity"/>
    <property type="evidence" value="ECO:0007669"/>
    <property type="project" value="InterPro"/>
</dbReference>
<dbReference type="InterPro" id="IPR037163">
    <property type="entry name" value="Spermidine_synt_N_sf"/>
</dbReference>
<dbReference type="Gene3D" id="3.40.50.150">
    <property type="entry name" value="Vaccinia Virus protein VP39"/>
    <property type="match status" value="1"/>
</dbReference>
<name>A0A8X7CU41_9ARAC</name>
<dbReference type="PROSITE" id="PS01330">
    <property type="entry name" value="PABS_1"/>
    <property type="match status" value="1"/>
</dbReference>
<dbReference type="InterPro" id="IPR036397">
    <property type="entry name" value="RNaseH_sf"/>
</dbReference>
<dbReference type="CDD" id="cd02440">
    <property type="entry name" value="AdoMet_MTases"/>
    <property type="match status" value="1"/>
</dbReference>
<dbReference type="SUPFAM" id="SSF53335">
    <property type="entry name" value="S-adenosyl-L-methionine-dependent methyltransferases"/>
    <property type="match status" value="1"/>
</dbReference>
<dbReference type="Pfam" id="PF01564">
    <property type="entry name" value="Spermine_synth"/>
    <property type="match status" value="1"/>
</dbReference>
<comment type="similarity">
    <text evidence="1 4">Belongs to the spermidine/spermine synthase family.</text>
</comment>
<gene>
    <name evidence="6" type="primary">Srm</name>
    <name evidence="6" type="ORF">TNIN_198481</name>
</gene>
<evidence type="ECO:0000256" key="3">
    <source>
        <dbReference type="PROSITE-ProRule" id="PRU00354"/>
    </source>
</evidence>
<dbReference type="InterPro" id="IPR001045">
    <property type="entry name" value="Spermi_synthase"/>
</dbReference>
<dbReference type="InterPro" id="IPR030374">
    <property type="entry name" value="PABS"/>
</dbReference>
<keyword evidence="3" id="KW-0620">Polyamine biosynthesis</keyword>
<dbReference type="Gene3D" id="2.30.140.10">
    <property type="entry name" value="Spermidine synthase, tetramerisation domain"/>
    <property type="match status" value="1"/>
</dbReference>
<dbReference type="FunFam" id="3.40.50.150:FF:000013">
    <property type="entry name" value="Spermidine synthase"/>
    <property type="match status" value="1"/>
</dbReference>
<dbReference type="NCBIfam" id="NF002010">
    <property type="entry name" value="PRK00811.1"/>
    <property type="match status" value="1"/>
</dbReference>
<evidence type="ECO:0000256" key="2">
    <source>
        <dbReference type="ARBA" id="ARBA00022679"/>
    </source>
</evidence>
<dbReference type="Gene3D" id="3.30.420.10">
    <property type="entry name" value="Ribonuclease H-like superfamily/Ribonuclease H"/>
    <property type="match status" value="1"/>
</dbReference>
<dbReference type="OrthoDB" id="38125at2759"/>
<dbReference type="NCBIfam" id="TIGR00417">
    <property type="entry name" value="speE"/>
    <property type="match status" value="1"/>
</dbReference>
<evidence type="ECO:0000256" key="1">
    <source>
        <dbReference type="ARBA" id="ARBA00007867"/>
    </source>
</evidence>
<dbReference type="InterPro" id="IPR030373">
    <property type="entry name" value="PABS_CS"/>
</dbReference>
<dbReference type="HAMAP" id="MF_00198">
    <property type="entry name" value="Spermidine_synth"/>
    <property type="match status" value="1"/>
</dbReference>
<evidence type="ECO:0000313" key="6">
    <source>
        <dbReference type="EMBL" id="GFY79595.1"/>
    </source>
</evidence>
<keyword evidence="2 3" id="KW-0808">Transferase</keyword>
<dbReference type="AlphaFoldDB" id="A0A8X7CU41"/>
<dbReference type="PROSITE" id="PS51006">
    <property type="entry name" value="PABS_2"/>
    <property type="match status" value="1"/>
</dbReference>
<dbReference type="InterPro" id="IPR035246">
    <property type="entry name" value="Spermidine_synt_N"/>
</dbReference>
<protein>
    <submittedName>
        <fullName evidence="6">Spermidine synthase</fullName>
    </submittedName>
</protein>
<dbReference type="InterPro" id="IPR012337">
    <property type="entry name" value="RNaseH-like_sf"/>
</dbReference>
<dbReference type="Pfam" id="PF00075">
    <property type="entry name" value="RNase_H"/>
    <property type="match status" value="1"/>
</dbReference>
<dbReference type="Pfam" id="PF17284">
    <property type="entry name" value="Spermine_synt_N"/>
    <property type="match status" value="1"/>
</dbReference>
<reference evidence="6" key="1">
    <citation type="submission" date="2020-08" db="EMBL/GenBank/DDBJ databases">
        <title>Multicomponent nature underlies the extraordinary mechanical properties of spider dragline silk.</title>
        <authorList>
            <person name="Kono N."/>
            <person name="Nakamura H."/>
            <person name="Mori M."/>
            <person name="Yoshida Y."/>
            <person name="Ohtoshi R."/>
            <person name="Malay A.D."/>
            <person name="Moran D.A.P."/>
            <person name="Tomita M."/>
            <person name="Numata K."/>
            <person name="Arakawa K."/>
        </authorList>
    </citation>
    <scope>NUCLEOTIDE SEQUENCE</scope>
</reference>
<dbReference type="PANTHER" id="PTHR11558">
    <property type="entry name" value="SPERMIDINE/SPERMINE SYNTHASE"/>
    <property type="match status" value="1"/>
</dbReference>
<sequence>MDAFKKGWYTETGSLYSDQALSMKVEKILYHKKSKYQDILIFESTIFGRVLVLDDSVQLTEFDECSYQEMISFLPLNSHPNPKKVLVIGGGDGGVVREAVKHPSVESVTLCELDEEVIEVSKKYLPFMAKGFDSPKLTLYIGDGAEFIKNHPNEFDVIITDSPDPKGPAVCLFQKPYYESLKQALKPGGLIASQGEQFWYDRRLVKELIKMCKTLFPVVDYGASYAPSFPAGQIGYLCCSTSPDTNFREPLNKFSYETMKKLELKYYTSDVHRAAFALPLMIAEVNSLSALQSIVSLHSSSHPILVDITYALANHLKKKDIRFCWIPGHAGITGNELADTTA</sequence>
<keyword evidence="7" id="KW-1185">Reference proteome</keyword>
<evidence type="ECO:0000259" key="5">
    <source>
        <dbReference type="PROSITE" id="PS51006"/>
    </source>
</evidence>
<comment type="caution">
    <text evidence="6">The sequence shown here is derived from an EMBL/GenBank/DDBJ whole genome shotgun (WGS) entry which is preliminary data.</text>
</comment>
<dbReference type="PANTHER" id="PTHR11558:SF11">
    <property type="entry name" value="SPERMIDINE SYNTHASE"/>
    <property type="match status" value="1"/>
</dbReference>
<feature type="domain" description="PABS" evidence="5">
    <location>
        <begin position="6"/>
        <end position="241"/>
    </location>
</feature>
<dbReference type="EMBL" id="BMAV01023678">
    <property type="protein sequence ID" value="GFY79595.1"/>
    <property type="molecule type" value="Genomic_DNA"/>
</dbReference>
<dbReference type="GO" id="GO:0003676">
    <property type="term" value="F:nucleic acid binding"/>
    <property type="evidence" value="ECO:0007669"/>
    <property type="project" value="InterPro"/>
</dbReference>
<accession>A0A8X7CU41</accession>
<dbReference type="GO" id="GO:0004766">
    <property type="term" value="F:spermidine synthase activity"/>
    <property type="evidence" value="ECO:0007669"/>
    <property type="project" value="TreeGrafter"/>
</dbReference>
<dbReference type="GO" id="GO:0005829">
    <property type="term" value="C:cytosol"/>
    <property type="evidence" value="ECO:0007669"/>
    <property type="project" value="TreeGrafter"/>
</dbReference>
<dbReference type="Proteomes" id="UP000886998">
    <property type="component" value="Unassembled WGS sequence"/>
</dbReference>
<feature type="active site" description="Proton acceptor" evidence="3">
    <location>
        <position position="161"/>
    </location>
</feature>
<dbReference type="InterPro" id="IPR029063">
    <property type="entry name" value="SAM-dependent_MTases_sf"/>
</dbReference>
<organism evidence="6 7">
    <name type="scientific">Trichonephila inaurata madagascariensis</name>
    <dbReference type="NCBI Taxonomy" id="2747483"/>
    <lineage>
        <taxon>Eukaryota</taxon>
        <taxon>Metazoa</taxon>
        <taxon>Ecdysozoa</taxon>
        <taxon>Arthropoda</taxon>
        <taxon>Chelicerata</taxon>
        <taxon>Arachnida</taxon>
        <taxon>Araneae</taxon>
        <taxon>Araneomorphae</taxon>
        <taxon>Entelegynae</taxon>
        <taxon>Araneoidea</taxon>
        <taxon>Nephilidae</taxon>
        <taxon>Trichonephila</taxon>
        <taxon>Trichonephila inaurata</taxon>
    </lineage>
</organism>
<evidence type="ECO:0000256" key="4">
    <source>
        <dbReference type="RuleBase" id="RU003836"/>
    </source>
</evidence>
<dbReference type="SUPFAM" id="SSF53098">
    <property type="entry name" value="Ribonuclease H-like"/>
    <property type="match status" value="1"/>
</dbReference>
<dbReference type="GO" id="GO:0008295">
    <property type="term" value="P:spermidine biosynthetic process"/>
    <property type="evidence" value="ECO:0007669"/>
    <property type="project" value="TreeGrafter"/>
</dbReference>
<proteinExistence type="inferred from homology"/>